<feature type="compositionally biased region" description="Basic and acidic residues" evidence="2">
    <location>
        <begin position="264"/>
        <end position="279"/>
    </location>
</feature>
<feature type="domain" description="VHS" evidence="3">
    <location>
        <begin position="90"/>
        <end position="179"/>
    </location>
</feature>
<dbReference type="GO" id="GO:0016192">
    <property type="term" value="P:vesicle-mediated transport"/>
    <property type="evidence" value="ECO:0007669"/>
    <property type="project" value="UniProtKB-ARBA"/>
</dbReference>
<keyword evidence="5" id="KW-1185">Reference proteome</keyword>
<accession>A0A0B7G463</accession>
<proteinExistence type="predicted"/>
<evidence type="ECO:0000259" key="3">
    <source>
        <dbReference type="PROSITE" id="PS50179"/>
    </source>
</evidence>
<dbReference type="GO" id="GO:0007034">
    <property type="term" value="P:vacuolar transport"/>
    <property type="evidence" value="ECO:0007669"/>
    <property type="project" value="UniProtKB-ARBA"/>
</dbReference>
<feature type="region of interest" description="Disordered" evidence="2">
    <location>
        <begin position="582"/>
        <end position="621"/>
    </location>
</feature>
<dbReference type="OrthoDB" id="3204900at2759"/>
<protein>
    <recommendedName>
        <fullName evidence="3">VHS domain-containing protein</fullName>
    </recommendedName>
</protein>
<feature type="compositionally biased region" description="Polar residues" evidence="2">
    <location>
        <begin position="648"/>
        <end position="661"/>
    </location>
</feature>
<feature type="compositionally biased region" description="Polar residues" evidence="2">
    <location>
        <begin position="686"/>
        <end position="703"/>
    </location>
</feature>
<feature type="region of interest" description="Disordered" evidence="2">
    <location>
        <begin position="370"/>
        <end position="440"/>
    </location>
</feature>
<dbReference type="SUPFAM" id="SSF48464">
    <property type="entry name" value="ENTH/VHS domain"/>
    <property type="match status" value="1"/>
</dbReference>
<sequence length="752" mass="82511">MKALRSCLGPEHVWAQTLKSREPLNPKYTLMERGVKNAFGLLRGINHHVANGRGKSQDQHELQDHQDIRGDWTSWEVPRLVDYAIHSYIEDWAVVVELCNKFGQYTQETEELFKILIDNIRSGVPSIQLSACKLWIIMIYRCRPYFATHMPEQTLLGTIEEVALSYRTLPVVRDRLVEVAGASVFLLENAETLGPYQSTWMKLRQRLGLTHPAEGLAITAEDHILSTNSPTTYDPYLQPPLNTISHYNAIDTSNTTDSEQDNEQGTRDREADQEYEQRLTRSPVTSVETDPGPDTPSPIDNLRWLFEEYDDYPMSAHSTPGKTPKRLTLTPGPRPLHLGTANALSSPLASAPLPRRMGSVAYGRDDMRLGFDDGVKRPGLSRGGSLREVDGRRGRGHASTSSMGGGEGVLERAQREAIERKRRSASALDDKDDRDQPPPVLTLAEKHKDLLHFIAQKEAKCVELRTQLVTHEADLLQLKKKWEKIVAKGNDRQAVRTSTGGAVDLVRGIFGLGEIALPPSPTQPVHSSPSPSYTSSPSPLKGNKPPLTPASRGHLSHTPQSSTSTAASTRYSLSSVSSFAGIEQLKEKDEPRVVDAEDDDPDAWGPFETAEPEPIRLSGPAMSALGLSGVEKIGEKKSSLGNKRGSFMSDSFPSFSRQNSMGVPVRASPTPPMKLTSPRSKKPNISPISTSNSTPAQRVTSISLLDDDDGTSATLGAVLQPSNSTTHNAKFVSDAASVKTAASDAFGEDWNW</sequence>
<feature type="region of interest" description="Disordered" evidence="2">
    <location>
        <begin position="637"/>
        <end position="712"/>
    </location>
</feature>
<feature type="compositionally biased region" description="Low complexity" evidence="2">
    <location>
        <begin position="556"/>
        <end position="570"/>
    </location>
</feature>
<feature type="compositionally biased region" description="Basic and acidic residues" evidence="2">
    <location>
        <begin position="409"/>
        <end position="419"/>
    </location>
</feature>
<evidence type="ECO:0000256" key="2">
    <source>
        <dbReference type="SAM" id="MobiDB-lite"/>
    </source>
</evidence>
<evidence type="ECO:0000256" key="1">
    <source>
        <dbReference type="SAM" id="Coils"/>
    </source>
</evidence>
<dbReference type="Proteomes" id="UP000059188">
    <property type="component" value="Unassembled WGS sequence"/>
</dbReference>
<dbReference type="GO" id="GO:0035091">
    <property type="term" value="F:phosphatidylinositol binding"/>
    <property type="evidence" value="ECO:0007669"/>
    <property type="project" value="InterPro"/>
</dbReference>
<dbReference type="Gene3D" id="1.25.40.90">
    <property type="match status" value="1"/>
</dbReference>
<evidence type="ECO:0000313" key="4">
    <source>
        <dbReference type="EMBL" id="CEL63293.1"/>
    </source>
</evidence>
<dbReference type="InterPro" id="IPR002014">
    <property type="entry name" value="VHS_dom"/>
</dbReference>
<feature type="coiled-coil region" evidence="1">
    <location>
        <begin position="454"/>
        <end position="481"/>
    </location>
</feature>
<feature type="region of interest" description="Disordered" evidence="2">
    <location>
        <begin position="247"/>
        <end position="298"/>
    </location>
</feature>
<feature type="compositionally biased region" description="Low complexity" evidence="2">
    <location>
        <begin position="527"/>
        <end position="539"/>
    </location>
</feature>
<dbReference type="GO" id="GO:0043130">
    <property type="term" value="F:ubiquitin binding"/>
    <property type="evidence" value="ECO:0007669"/>
    <property type="project" value="InterPro"/>
</dbReference>
<evidence type="ECO:0000313" key="5">
    <source>
        <dbReference type="Proteomes" id="UP000059188"/>
    </source>
</evidence>
<dbReference type="InterPro" id="IPR008942">
    <property type="entry name" value="ENTH_VHS"/>
</dbReference>
<name>A0A0B7G463_THACB</name>
<dbReference type="AlphaFoldDB" id="A0A0B7G463"/>
<feature type="compositionally biased region" description="Basic and acidic residues" evidence="2">
    <location>
        <begin position="584"/>
        <end position="595"/>
    </location>
</feature>
<dbReference type="EMBL" id="LN679107">
    <property type="protein sequence ID" value="CEL63293.1"/>
    <property type="molecule type" value="Genomic_DNA"/>
</dbReference>
<keyword evidence="1" id="KW-0175">Coiled coil</keyword>
<dbReference type="PROSITE" id="PS50179">
    <property type="entry name" value="VHS"/>
    <property type="match status" value="1"/>
</dbReference>
<feature type="compositionally biased region" description="Polar residues" evidence="2">
    <location>
        <begin position="247"/>
        <end position="257"/>
    </location>
</feature>
<gene>
    <name evidence="4" type="ORF">RSOLAG1IB_05336</name>
</gene>
<dbReference type="STRING" id="1108050.A0A0B7G463"/>
<feature type="region of interest" description="Disordered" evidence="2">
    <location>
        <begin position="517"/>
        <end position="570"/>
    </location>
</feature>
<reference evidence="4 5" key="1">
    <citation type="submission" date="2014-11" db="EMBL/GenBank/DDBJ databases">
        <authorList>
            <person name="Wibberg Daniel"/>
        </authorList>
    </citation>
    <scope>NUCLEOTIDE SEQUENCE [LARGE SCALE GENOMIC DNA]</scope>
    <source>
        <strain evidence="4">Rhizoctonia solani AG1-IB 7/3/14</strain>
    </source>
</reference>
<organism evidence="4 5">
    <name type="scientific">Thanatephorus cucumeris (strain AG1-IB / isolate 7/3/14)</name>
    <name type="common">Lettuce bottom rot fungus</name>
    <name type="synonym">Rhizoctonia solani</name>
    <dbReference type="NCBI Taxonomy" id="1108050"/>
    <lineage>
        <taxon>Eukaryota</taxon>
        <taxon>Fungi</taxon>
        <taxon>Dikarya</taxon>
        <taxon>Basidiomycota</taxon>
        <taxon>Agaricomycotina</taxon>
        <taxon>Agaricomycetes</taxon>
        <taxon>Cantharellales</taxon>
        <taxon>Ceratobasidiaceae</taxon>
        <taxon>Rhizoctonia</taxon>
        <taxon>Rhizoctonia solani AG-1</taxon>
    </lineage>
</organism>